<keyword evidence="5" id="KW-0862">Zinc</keyword>
<dbReference type="GO" id="GO:0008270">
    <property type="term" value="F:zinc ion binding"/>
    <property type="evidence" value="ECO:0007669"/>
    <property type="project" value="UniProtKB-KW"/>
</dbReference>
<dbReference type="Gene3D" id="3.30.160.60">
    <property type="entry name" value="Classic Zinc Finger"/>
    <property type="match status" value="3"/>
</dbReference>
<dbReference type="GO" id="GO:0005634">
    <property type="term" value="C:nucleus"/>
    <property type="evidence" value="ECO:0007669"/>
    <property type="project" value="UniProtKB-SubCell"/>
</dbReference>
<reference evidence="10 11" key="1">
    <citation type="journal article" date="2017" name="Gigascience">
        <title>Draft genome of the honey bee ectoparasitic mite, Tropilaelaps mercedesae, is shaped by the parasitic life history.</title>
        <authorList>
            <person name="Dong X."/>
            <person name="Armstrong S.D."/>
            <person name="Xia D."/>
            <person name="Makepeace B.L."/>
            <person name="Darby A.C."/>
            <person name="Kadowaki T."/>
        </authorList>
    </citation>
    <scope>NUCLEOTIDE SEQUENCE [LARGE SCALE GENOMIC DNA]</scope>
    <source>
        <strain evidence="10">Wuxi-XJTLU</strain>
    </source>
</reference>
<dbReference type="PROSITE" id="PS00028">
    <property type="entry name" value="ZINC_FINGER_C2H2_1"/>
    <property type="match status" value="2"/>
</dbReference>
<feature type="non-terminal residue" evidence="10">
    <location>
        <position position="1"/>
    </location>
</feature>
<dbReference type="GO" id="GO:0010468">
    <property type="term" value="P:regulation of gene expression"/>
    <property type="evidence" value="ECO:0007669"/>
    <property type="project" value="UniProtKB-ARBA"/>
</dbReference>
<dbReference type="Proteomes" id="UP000192247">
    <property type="component" value="Unassembled WGS sequence"/>
</dbReference>
<protein>
    <submittedName>
        <fullName evidence="10">Zinc finger protein-like</fullName>
    </submittedName>
</protein>
<dbReference type="SMART" id="SM00355">
    <property type="entry name" value="ZnF_C2H2"/>
    <property type="match status" value="6"/>
</dbReference>
<comment type="caution">
    <text evidence="10">The sequence shown here is derived from an EMBL/GenBank/DDBJ whole genome shotgun (WGS) entry which is preliminary data.</text>
</comment>
<evidence type="ECO:0000256" key="8">
    <source>
        <dbReference type="SAM" id="MobiDB-lite"/>
    </source>
</evidence>
<evidence type="ECO:0000256" key="5">
    <source>
        <dbReference type="ARBA" id="ARBA00022833"/>
    </source>
</evidence>
<dbReference type="Pfam" id="PF23611">
    <property type="entry name" value="zf-C2H2_16"/>
    <property type="match status" value="1"/>
</dbReference>
<keyword evidence="11" id="KW-1185">Reference proteome</keyword>
<feature type="domain" description="C2H2-type" evidence="9">
    <location>
        <begin position="480"/>
        <end position="502"/>
    </location>
</feature>
<sequence length="582" mass="64454">ETDGIIMESDELATEIVGEIMPVPETVAQHQEVIHMDLARDESGLIGSSSGGSGDLEDGHTIGTEVISESIAGSDTVGVDEVQQESDDEDEDVKAGIVLHVHDIKQELPGCGAEEETAVGVSEEVVVDSSRFFLEEDALDTASVDADGGHVMAADDEDDGGIQVPIQHHHLDQVGQQQNLHTRHRSGRSHRGRYNSHVRTYHGSDADLDDEEVTIGGETVEMGEEIGQDVEMAANSLIVASSESRNRSHTRDQASANCRGRQAGSHQHRDGQPHFLGAHRDNLQDEHSFQDQEQAVTSGYSCMECGAVLKSKAAAKKHLIQVHNYQCTSKRKHLRQQQQQQQQQQREIQMQQVQCNAQAATSALALTAGGGPTSLVVGGLDDVQTGLSNIPQIYQCPSCAYSTTRRDKLDKHVMKHVLQDGYHPCGKKRHRPEAPPQRHRHNAEEYHCPYCSYGCTVYKALRKHKKLHLQGKALVGVVKLSCKVCGKDRSSEEEMARHMRKHRQGDNFVCDICGFTSIQLKKIIQHRRMHTGEKPHLCPHCSYRSARRDNLRSHVRRMHKRDNMYIDTFNPSNAADPGVAPA</sequence>
<dbReference type="AlphaFoldDB" id="A0A1V9XWL8"/>
<comment type="subcellular location">
    <subcellularLocation>
        <location evidence="1">Nucleus</location>
    </subcellularLocation>
</comment>
<organism evidence="10 11">
    <name type="scientific">Tropilaelaps mercedesae</name>
    <dbReference type="NCBI Taxonomy" id="418985"/>
    <lineage>
        <taxon>Eukaryota</taxon>
        <taxon>Metazoa</taxon>
        <taxon>Ecdysozoa</taxon>
        <taxon>Arthropoda</taxon>
        <taxon>Chelicerata</taxon>
        <taxon>Arachnida</taxon>
        <taxon>Acari</taxon>
        <taxon>Parasitiformes</taxon>
        <taxon>Mesostigmata</taxon>
        <taxon>Gamasina</taxon>
        <taxon>Dermanyssoidea</taxon>
        <taxon>Laelapidae</taxon>
        <taxon>Tropilaelaps</taxon>
    </lineage>
</organism>
<dbReference type="InterPro" id="IPR036236">
    <property type="entry name" value="Znf_C2H2_sf"/>
</dbReference>
<evidence type="ECO:0000259" key="9">
    <source>
        <dbReference type="PROSITE" id="PS50157"/>
    </source>
</evidence>
<gene>
    <name evidence="10" type="ORF">BIW11_06786</name>
</gene>
<dbReference type="EMBL" id="MNPL01002947">
    <property type="protein sequence ID" value="OQR77869.1"/>
    <property type="molecule type" value="Genomic_DNA"/>
</dbReference>
<evidence type="ECO:0000256" key="6">
    <source>
        <dbReference type="ARBA" id="ARBA00023242"/>
    </source>
</evidence>
<keyword evidence="6" id="KW-0539">Nucleus</keyword>
<feature type="compositionally biased region" description="Basic and acidic residues" evidence="8">
    <location>
        <begin position="267"/>
        <end position="278"/>
    </location>
</feature>
<dbReference type="PROSITE" id="PS50157">
    <property type="entry name" value="ZINC_FINGER_C2H2_2"/>
    <property type="match status" value="5"/>
</dbReference>
<accession>A0A1V9XWL8</accession>
<dbReference type="PANTHER" id="PTHR24379">
    <property type="entry name" value="KRAB AND ZINC FINGER DOMAIN-CONTAINING"/>
    <property type="match status" value="1"/>
</dbReference>
<dbReference type="SUPFAM" id="SSF57667">
    <property type="entry name" value="beta-beta-alpha zinc fingers"/>
    <property type="match status" value="1"/>
</dbReference>
<evidence type="ECO:0000313" key="10">
    <source>
        <dbReference type="EMBL" id="OQR77869.1"/>
    </source>
</evidence>
<evidence type="ECO:0000256" key="1">
    <source>
        <dbReference type="ARBA" id="ARBA00004123"/>
    </source>
</evidence>
<dbReference type="InParanoid" id="A0A1V9XWL8"/>
<feature type="compositionally biased region" description="Basic residues" evidence="8">
    <location>
        <begin position="181"/>
        <end position="194"/>
    </location>
</feature>
<name>A0A1V9XWL8_9ACAR</name>
<dbReference type="FunFam" id="3.30.160.60:FF:000446">
    <property type="entry name" value="Zinc finger protein"/>
    <property type="match status" value="1"/>
</dbReference>
<proteinExistence type="predicted"/>
<evidence type="ECO:0000313" key="11">
    <source>
        <dbReference type="Proteomes" id="UP000192247"/>
    </source>
</evidence>
<dbReference type="STRING" id="418985.A0A1V9XWL8"/>
<feature type="domain" description="C2H2-type" evidence="9">
    <location>
        <begin position="508"/>
        <end position="535"/>
    </location>
</feature>
<dbReference type="PANTHER" id="PTHR24379:SF121">
    <property type="entry name" value="C2H2-TYPE DOMAIN-CONTAINING PROTEIN"/>
    <property type="match status" value="1"/>
</dbReference>
<feature type="domain" description="C2H2-type" evidence="9">
    <location>
        <begin position="394"/>
        <end position="421"/>
    </location>
</feature>
<keyword evidence="3" id="KW-0677">Repeat</keyword>
<feature type="domain" description="C2H2-type" evidence="9">
    <location>
        <begin position="446"/>
        <end position="473"/>
    </location>
</feature>
<feature type="domain" description="C2H2-type" evidence="9">
    <location>
        <begin position="536"/>
        <end position="564"/>
    </location>
</feature>
<keyword evidence="4 7" id="KW-0863">Zinc-finger</keyword>
<dbReference type="Pfam" id="PF00096">
    <property type="entry name" value="zf-C2H2"/>
    <property type="match status" value="1"/>
</dbReference>
<dbReference type="InterPro" id="IPR056438">
    <property type="entry name" value="Znf-C2H2_CTCF"/>
</dbReference>
<feature type="region of interest" description="Disordered" evidence="8">
    <location>
        <begin position="240"/>
        <end position="278"/>
    </location>
</feature>
<dbReference type="OrthoDB" id="8685330at2759"/>
<dbReference type="InterPro" id="IPR013087">
    <property type="entry name" value="Znf_C2H2_type"/>
</dbReference>
<feature type="region of interest" description="Disordered" evidence="8">
    <location>
        <begin position="174"/>
        <end position="194"/>
    </location>
</feature>
<keyword evidence="2" id="KW-0479">Metal-binding</keyword>
<evidence type="ECO:0000256" key="4">
    <source>
        <dbReference type="ARBA" id="ARBA00022771"/>
    </source>
</evidence>
<evidence type="ECO:0000256" key="2">
    <source>
        <dbReference type="ARBA" id="ARBA00022723"/>
    </source>
</evidence>
<evidence type="ECO:0000256" key="7">
    <source>
        <dbReference type="PROSITE-ProRule" id="PRU00042"/>
    </source>
</evidence>
<evidence type="ECO:0000256" key="3">
    <source>
        <dbReference type="ARBA" id="ARBA00022737"/>
    </source>
</evidence>